<dbReference type="EMBL" id="PDCK01000044">
    <property type="protein sequence ID" value="PRQ23850.1"/>
    <property type="molecule type" value="Genomic_DNA"/>
</dbReference>
<proteinExistence type="predicted"/>
<accession>A0A2P6PPJ6</accession>
<evidence type="ECO:0000313" key="2">
    <source>
        <dbReference type="EMBL" id="PRQ23850.1"/>
    </source>
</evidence>
<evidence type="ECO:0000256" key="1">
    <source>
        <dbReference type="SAM" id="MobiDB-lite"/>
    </source>
</evidence>
<gene>
    <name evidence="2" type="ORF">RchiOBHm_Chr6g0265951</name>
</gene>
<organism evidence="2 3">
    <name type="scientific">Rosa chinensis</name>
    <name type="common">China rose</name>
    <dbReference type="NCBI Taxonomy" id="74649"/>
    <lineage>
        <taxon>Eukaryota</taxon>
        <taxon>Viridiplantae</taxon>
        <taxon>Streptophyta</taxon>
        <taxon>Embryophyta</taxon>
        <taxon>Tracheophyta</taxon>
        <taxon>Spermatophyta</taxon>
        <taxon>Magnoliopsida</taxon>
        <taxon>eudicotyledons</taxon>
        <taxon>Gunneridae</taxon>
        <taxon>Pentapetalae</taxon>
        <taxon>rosids</taxon>
        <taxon>fabids</taxon>
        <taxon>Rosales</taxon>
        <taxon>Rosaceae</taxon>
        <taxon>Rosoideae</taxon>
        <taxon>Rosoideae incertae sedis</taxon>
        <taxon>Rosa</taxon>
    </lineage>
</organism>
<reference evidence="2 3" key="1">
    <citation type="journal article" date="2018" name="Nat. Genet.">
        <title>The Rosa genome provides new insights in the design of modern roses.</title>
        <authorList>
            <person name="Bendahmane M."/>
        </authorList>
    </citation>
    <scope>NUCLEOTIDE SEQUENCE [LARGE SCALE GENOMIC DNA]</scope>
    <source>
        <strain evidence="3">cv. Old Blush</strain>
    </source>
</reference>
<comment type="caution">
    <text evidence="2">The sequence shown here is derived from an EMBL/GenBank/DDBJ whole genome shotgun (WGS) entry which is preliminary data.</text>
</comment>
<protein>
    <submittedName>
        <fullName evidence="2">Uncharacterized protein</fullName>
    </submittedName>
</protein>
<feature type="region of interest" description="Disordered" evidence="1">
    <location>
        <begin position="150"/>
        <end position="172"/>
    </location>
</feature>
<keyword evidence="3" id="KW-1185">Reference proteome</keyword>
<feature type="compositionally biased region" description="Basic residues" evidence="1">
    <location>
        <begin position="152"/>
        <end position="171"/>
    </location>
</feature>
<dbReference type="Proteomes" id="UP000238479">
    <property type="component" value="Chromosome 6"/>
</dbReference>
<name>A0A2P6PPJ6_ROSCH</name>
<evidence type="ECO:0000313" key="3">
    <source>
        <dbReference type="Proteomes" id="UP000238479"/>
    </source>
</evidence>
<sequence>MGAGLEVMMDPELGGLQVLDLHGKQGIVDVHASLHEDVVNPPMSSEVPICVGTVMEGLTEVNYFKNWASMIPSTLPRVISMQQGLFPKKPEKSMAMGWQNSSLASVGSKPQATFELTKVGKRYLALPSTELQVDENTTLMLQHKNGKIIVSPKKKKPGRPRGSKNKPKSARAIRLDEQVKKPRKWKSQRDKAGEFEVEEKAIGTTISALAGVAQEGVMEGESPLLTPNVI</sequence>
<dbReference type="AlphaFoldDB" id="A0A2P6PPJ6"/>
<dbReference type="Gramene" id="PRQ23850">
    <property type="protein sequence ID" value="PRQ23850"/>
    <property type="gene ID" value="RchiOBHm_Chr6g0265951"/>
</dbReference>